<dbReference type="AlphaFoldDB" id="A0A1I2GLB7"/>
<feature type="transmembrane region" description="Helical" evidence="1">
    <location>
        <begin position="80"/>
        <end position="99"/>
    </location>
</feature>
<feature type="transmembrane region" description="Helical" evidence="1">
    <location>
        <begin position="6"/>
        <end position="26"/>
    </location>
</feature>
<reference evidence="3" key="1">
    <citation type="submission" date="2016-10" db="EMBL/GenBank/DDBJ databases">
        <authorList>
            <person name="Varghese N."/>
            <person name="Submissions S."/>
        </authorList>
    </citation>
    <scope>NUCLEOTIDE SEQUENCE [LARGE SCALE GENOMIC DNA]</scope>
    <source>
        <strain evidence="3">DSM 46838</strain>
    </source>
</reference>
<dbReference type="STRING" id="1798228.SAMN05216574_109209"/>
<proteinExistence type="predicted"/>
<feature type="transmembrane region" description="Helical" evidence="1">
    <location>
        <begin position="106"/>
        <end position="124"/>
    </location>
</feature>
<dbReference type="Proteomes" id="UP000198589">
    <property type="component" value="Unassembled WGS sequence"/>
</dbReference>
<keyword evidence="1" id="KW-0812">Transmembrane</keyword>
<name>A0A1I2GLB7_9ACTN</name>
<dbReference type="OrthoDB" id="1524823at2"/>
<dbReference type="RefSeq" id="WP_092199385.1">
    <property type="nucleotide sequence ID" value="NZ_FOND01000009.1"/>
</dbReference>
<evidence type="ECO:0000313" key="3">
    <source>
        <dbReference type="Proteomes" id="UP000198589"/>
    </source>
</evidence>
<protein>
    <recommendedName>
        <fullName evidence="4">DoxX-like family protein</fullName>
    </recommendedName>
</protein>
<evidence type="ECO:0000256" key="1">
    <source>
        <dbReference type="SAM" id="Phobius"/>
    </source>
</evidence>
<keyword evidence="3" id="KW-1185">Reference proteome</keyword>
<keyword evidence="1" id="KW-1133">Transmembrane helix</keyword>
<feature type="transmembrane region" description="Helical" evidence="1">
    <location>
        <begin position="47"/>
        <end position="68"/>
    </location>
</feature>
<gene>
    <name evidence="2" type="ORF">SAMN05216574_109209</name>
</gene>
<evidence type="ECO:0008006" key="4">
    <source>
        <dbReference type="Google" id="ProtNLM"/>
    </source>
</evidence>
<evidence type="ECO:0000313" key="2">
    <source>
        <dbReference type="EMBL" id="SFF17381.1"/>
    </source>
</evidence>
<keyword evidence="1" id="KW-0472">Membrane</keyword>
<organism evidence="2 3">
    <name type="scientific">Blastococcus tunisiensis</name>
    <dbReference type="NCBI Taxonomy" id="1798228"/>
    <lineage>
        <taxon>Bacteria</taxon>
        <taxon>Bacillati</taxon>
        <taxon>Actinomycetota</taxon>
        <taxon>Actinomycetes</taxon>
        <taxon>Geodermatophilales</taxon>
        <taxon>Geodermatophilaceae</taxon>
        <taxon>Blastococcus</taxon>
    </lineage>
</organism>
<accession>A0A1I2GLB7</accession>
<dbReference type="EMBL" id="FOND01000009">
    <property type="protein sequence ID" value="SFF17381.1"/>
    <property type="molecule type" value="Genomic_DNA"/>
</dbReference>
<sequence>MIIGAAVVACVLLAGLAVLQVLLFAGRPLGRFAWGGQHEVLPRHLRIGSAVSVVLYAAFGAVVLQAAEVLSVLPDAVADVGIWVLTGYFALGIVLNGISRSLPERLVMTPVVTVLAVCCLVVALG</sequence>